<feature type="region of interest" description="Disordered" evidence="1">
    <location>
        <begin position="50"/>
        <end position="74"/>
    </location>
</feature>
<evidence type="ECO:0000313" key="3">
    <source>
        <dbReference type="Proteomes" id="UP000503093"/>
    </source>
</evidence>
<dbReference type="RefSeq" id="YP_010059293.1">
    <property type="nucleotide sequence ID" value="NC_054725.1"/>
</dbReference>
<organism evidence="2 3">
    <name type="scientific">Gordonia phage Skog</name>
    <dbReference type="NCBI Taxonomy" id="2704033"/>
    <lineage>
        <taxon>Viruses</taxon>
        <taxon>Duplodnaviria</taxon>
        <taxon>Heunggongvirae</taxon>
        <taxon>Uroviricota</taxon>
        <taxon>Caudoviricetes</taxon>
        <taxon>Skogvirus</taxon>
        <taxon>Skogvirus Skog</taxon>
    </lineage>
</organism>
<dbReference type="KEGG" id="vg:64766525"/>
<evidence type="ECO:0000313" key="2">
    <source>
        <dbReference type="EMBL" id="QIG58195.1"/>
    </source>
</evidence>
<gene>
    <name evidence="2" type="primary">43</name>
    <name evidence="2" type="ORF">SEA_SKOG_43</name>
</gene>
<dbReference type="EMBL" id="MN908687">
    <property type="protein sequence ID" value="QIG58195.1"/>
    <property type="molecule type" value="Genomic_DNA"/>
</dbReference>
<name>A0A6G6XK19_9CAUD</name>
<sequence>MTIGKTHKTNLPPDEYTAESLFNRLNPHAHPLIGQTEYVQRQYEHAAEELSGAHPQIDTERPGTSEVTEWTSRDNTGIGFGQLFDDLNRARRLGLPRDSRVLAKVTSAGAITKLVVRRRDA</sequence>
<protein>
    <submittedName>
        <fullName evidence="2">Uncharacterized protein</fullName>
    </submittedName>
</protein>
<proteinExistence type="predicted"/>
<accession>A0A6G6XK19</accession>
<feature type="compositionally biased region" description="Polar residues" evidence="1">
    <location>
        <begin position="65"/>
        <end position="74"/>
    </location>
</feature>
<reference evidence="2 3" key="1">
    <citation type="submission" date="2020-01" db="EMBL/GenBank/DDBJ databases">
        <authorList>
            <person name="Alvaro L.E."/>
            <person name="Baker K.N."/>
            <person name="Baxter I.S."/>
            <person name="Brown M.R."/>
            <person name="Driscoll K.D."/>
            <person name="Elrubaie J.M."/>
            <person name="Feith S.L."/>
            <person name="Indihar D.F."/>
            <person name="Knoch V.T."/>
            <person name="Koirtyohann K.M."/>
            <person name="Kratz M.A."/>
            <person name="Lear A.H."/>
            <person name="Lindblom K.E."/>
            <person name="Marcus E.R."/>
            <person name="Murphy M.E."/>
            <person name="Sensor R."/>
            <person name="Sherman S.J."/>
            <person name="Swift V.R."/>
            <person name="White K.E."/>
            <person name="Wills S.J."/>
            <person name="Gatt S.M."/>
            <person name="Lohbauer S.A."/>
            <person name="Power T.R."/>
            <person name="Rosales K.A."/>
            <person name="Sisson B.M."/>
            <person name="Isern S."/>
            <person name="Michael S.F."/>
            <person name="Sunnen C.N."/>
            <person name="Garlena R.A."/>
            <person name="Russell D.A."/>
            <person name="Pope W.H."/>
            <person name="Jacobs-Sera D."/>
            <person name="Hatfull G.F."/>
        </authorList>
    </citation>
    <scope>NUCLEOTIDE SEQUENCE [LARGE SCALE GENOMIC DNA]</scope>
</reference>
<dbReference type="Proteomes" id="UP000503093">
    <property type="component" value="Segment"/>
</dbReference>
<keyword evidence="3" id="KW-1185">Reference proteome</keyword>
<evidence type="ECO:0000256" key="1">
    <source>
        <dbReference type="SAM" id="MobiDB-lite"/>
    </source>
</evidence>
<dbReference type="GeneID" id="64766525"/>